<dbReference type="PANTHER" id="PTHR43744">
    <property type="entry name" value="ABC TRANSPORTER PERMEASE PROTEIN MG189-RELATED-RELATED"/>
    <property type="match status" value="1"/>
</dbReference>
<comment type="similarity">
    <text evidence="7">Belongs to the binding-protein-dependent transport system permease family.</text>
</comment>
<dbReference type="InterPro" id="IPR000515">
    <property type="entry name" value="MetI-like"/>
</dbReference>
<feature type="transmembrane region" description="Helical" evidence="7">
    <location>
        <begin position="187"/>
        <end position="212"/>
    </location>
</feature>
<dbReference type="Pfam" id="PF00528">
    <property type="entry name" value="BPD_transp_1"/>
    <property type="match status" value="1"/>
</dbReference>
<protein>
    <submittedName>
        <fullName evidence="9">Carbohydrate ABC transporter permease</fullName>
    </submittedName>
</protein>
<keyword evidence="3" id="KW-1003">Cell membrane</keyword>
<feature type="transmembrane region" description="Helical" evidence="7">
    <location>
        <begin position="12"/>
        <end position="37"/>
    </location>
</feature>
<feature type="transmembrane region" description="Helical" evidence="7">
    <location>
        <begin position="114"/>
        <end position="133"/>
    </location>
</feature>
<feature type="domain" description="ABC transmembrane type-1" evidence="8">
    <location>
        <begin position="78"/>
        <end position="279"/>
    </location>
</feature>
<dbReference type="EMBL" id="DSYK01000203">
    <property type="protein sequence ID" value="HGS21006.1"/>
    <property type="molecule type" value="Genomic_DNA"/>
</dbReference>
<evidence type="ECO:0000313" key="9">
    <source>
        <dbReference type="EMBL" id="HGS21006.1"/>
    </source>
</evidence>
<dbReference type="PANTHER" id="PTHR43744:SF9">
    <property type="entry name" value="POLYGALACTURONAN_RHAMNOGALACTURONAN TRANSPORT SYSTEM PERMEASE PROTEIN YTCP"/>
    <property type="match status" value="1"/>
</dbReference>
<accession>A0A7C4PK72</accession>
<keyword evidence="5 7" id="KW-1133">Transmembrane helix</keyword>
<dbReference type="Gene3D" id="1.10.3720.10">
    <property type="entry name" value="MetI-like"/>
    <property type="match status" value="1"/>
</dbReference>
<keyword evidence="2 7" id="KW-0813">Transport</keyword>
<keyword evidence="4 7" id="KW-0812">Transmembrane</keyword>
<dbReference type="CDD" id="cd06261">
    <property type="entry name" value="TM_PBP2"/>
    <property type="match status" value="1"/>
</dbReference>
<evidence type="ECO:0000256" key="2">
    <source>
        <dbReference type="ARBA" id="ARBA00022448"/>
    </source>
</evidence>
<dbReference type="GO" id="GO:0055085">
    <property type="term" value="P:transmembrane transport"/>
    <property type="evidence" value="ECO:0007669"/>
    <property type="project" value="InterPro"/>
</dbReference>
<evidence type="ECO:0000256" key="6">
    <source>
        <dbReference type="ARBA" id="ARBA00023136"/>
    </source>
</evidence>
<evidence type="ECO:0000256" key="7">
    <source>
        <dbReference type="RuleBase" id="RU363032"/>
    </source>
</evidence>
<evidence type="ECO:0000259" key="8">
    <source>
        <dbReference type="PROSITE" id="PS50928"/>
    </source>
</evidence>
<gene>
    <name evidence="9" type="ORF">ENT37_03960</name>
</gene>
<dbReference type="PROSITE" id="PS50928">
    <property type="entry name" value="ABC_TM1"/>
    <property type="match status" value="1"/>
</dbReference>
<evidence type="ECO:0000256" key="5">
    <source>
        <dbReference type="ARBA" id="ARBA00022989"/>
    </source>
</evidence>
<feature type="transmembrane region" description="Helical" evidence="7">
    <location>
        <begin position="145"/>
        <end position="166"/>
    </location>
</feature>
<evidence type="ECO:0000256" key="4">
    <source>
        <dbReference type="ARBA" id="ARBA00022692"/>
    </source>
</evidence>
<name>A0A7C4PK72_9CHLR</name>
<keyword evidence="6 7" id="KW-0472">Membrane</keyword>
<dbReference type="SUPFAM" id="SSF161098">
    <property type="entry name" value="MetI-like"/>
    <property type="match status" value="1"/>
</dbReference>
<evidence type="ECO:0000256" key="3">
    <source>
        <dbReference type="ARBA" id="ARBA00022475"/>
    </source>
</evidence>
<comment type="caution">
    <text evidence="9">The sequence shown here is derived from an EMBL/GenBank/DDBJ whole genome shotgun (WGS) entry which is preliminary data.</text>
</comment>
<sequence>MSLHFGYKTQTRIWHALIILIIGLVCIVFMVPLVLIFSASFTSSEALANTGYRLIPPMFSLEAYEFLLNDPSIVTRAYGVSIFVTLVGTGIGVTVMSMLAFVLSRRDLKLRGLLTFYIFFTMLFSGGLVPYYINMVRTLHLKNTVTSLILPYLVSPFYVLLLRTYFTSLPKELFDSAKIDGAGEFRIFYQIAVPLSVPSILTISLFLLLVYWNDMFQALLFIESTRLWPLQYTLYNMIVSMSQVSEMAMQIGKPVPALSVRMAMAVLALGPVILAFPFVQRYFVRGITLGSIKGD</sequence>
<dbReference type="AlphaFoldDB" id="A0A7C4PK72"/>
<proteinExistence type="inferred from homology"/>
<feature type="transmembrane region" description="Helical" evidence="7">
    <location>
        <begin position="77"/>
        <end position="102"/>
    </location>
</feature>
<comment type="subcellular location">
    <subcellularLocation>
        <location evidence="1 7">Cell membrane</location>
        <topology evidence="1 7">Multi-pass membrane protein</topology>
    </subcellularLocation>
</comment>
<dbReference type="GO" id="GO:0005886">
    <property type="term" value="C:plasma membrane"/>
    <property type="evidence" value="ECO:0007669"/>
    <property type="project" value="UniProtKB-SubCell"/>
</dbReference>
<evidence type="ECO:0000256" key="1">
    <source>
        <dbReference type="ARBA" id="ARBA00004651"/>
    </source>
</evidence>
<dbReference type="InterPro" id="IPR035906">
    <property type="entry name" value="MetI-like_sf"/>
</dbReference>
<organism evidence="9">
    <name type="scientific">Anaerolinea thermolimosa</name>
    <dbReference type="NCBI Taxonomy" id="229919"/>
    <lineage>
        <taxon>Bacteria</taxon>
        <taxon>Bacillati</taxon>
        <taxon>Chloroflexota</taxon>
        <taxon>Anaerolineae</taxon>
        <taxon>Anaerolineales</taxon>
        <taxon>Anaerolineaceae</taxon>
        <taxon>Anaerolinea</taxon>
    </lineage>
</organism>
<feature type="transmembrane region" description="Helical" evidence="7">
    <location>
        <begin position="258"/>
        <end position="279"/>
    </location>
</feature>
<reference evidence="9" key="1">
    <citation type="journal article" date="2020" name="mSystems">
        <title>Genome- and Community-Level Interaction Insights into Carbon Utilization and Element Cycling Functions of Hydrothermarchaeota in Hydrothermal Sediment.</title>
        <authorList>
            <person name="Zhou Z."/>
            <person name="Liu Y."/>
            <person name="Xu W."/>
            <person name="Pan J."/>
            <person name="Luo Z.H."/>
            <person name="Li M."/>
        </authorList>
    </citation>
    <scope>NUCLEOTIDE SEQUENCE [LARGE SCALE GENOMIC DNA]</scope>
    <source>
        <strain evidence="9">SpSt-573</strain>
    </source>
</reference>